<evidence type="ECO:0000313" key="2">
    <source>
        <dbReference type="Proteomes" id="UP001501666"/>
    </source>
</evidence>
<keyword evidence="2" id="KW-1185">Reference proteome</keyword>
<dbReference type="Proteomes" id="UP001501666">
    <property type="component" value="Unassembled WGS sequence"/>
</dbReference>
<comment type="caution">
    <text evidence="1">The sequence shown here is derived from an EMBL/GenBank/DDBJ whole genome shotgun (WGS) entry which is preliminary data.</text>
</comment>
<name>A0ABP6F367_9ACTN</name>
<gene>
    <name evidence="1" type="ORF">GCM10010412_064380</name>
</gene>
<evidence type="ECO:0000313" key="1">
    <source>
        <dbReference type="EMBL" id="GAA2680279.1"/>
    </source>
</evidence>
<reference evidence="2" key="1">
    <citation type="journal article" date="2019" name="Int. J. Syst. Evol. Microbiol.">
        <title>The Global Catalogue of Microorganisms (GCM) 10K type strain sequencing project: providing services to taxonomists for standard genome sequencing and annotation.</title>
        <authorList>
            <consortium name="The Broad Institute Genomics Platform"/>
            <consortium name="The Broad Institute Genome Sequencing Center for Infectious Disease"/>
            <person name="Wu L."/>
            <person name="Ma J."/>
        </authorList>
    </citation>
    <scope>NUCLEOTIDE SEQUENCE [LARGE SCALE GENOMIC DNA]</scope>
    <source>
        <strain evidence="2">JCM 6835</strain>
    </source>
</reference>
<accession>A0ABP6F367</accession>
<sequence length="55" mass="6120">MANTSAVNRSTPTGRPLFDDYDVSIERELLELRSFGKGVTMHRYAVRGAREASSC</sequence>
<organism evidence="1 2">
    <name type="scientific">Nonomuraea recticatena</name>
    <dbReference type="NCBI Taxonomy" id="46178"/>
    <lineage>
        <taxon>Bacteria</taxon>
        <taxon>Bacillati</taxon>
        <taxon>Actinomycetota</taxon>
        <taxon>Actinomycetes</taxon>
        <taxon>Streptosporangiales</taxon>
        <taxon>Streptosporangiaceae</taxon>
        <taxon>Nonomuraea</taxon>
    </lineage>
</organism>
<proteinExistence type="predicted"/>
<dbReference type="RefSeq" id="WP_346151608.1">
    <property type="nucleotide sequence ID" value="NZ_BAAATE010000021.1"/>
</dbReference>
<protein>
    <submittedName>
        <fullName evidence="1">Uncharacterized protein</fullName>
    </submittedName>
</protein>
<dbReference type="EMBL" id="BAAATE010000021">
    <property type="protein sequence ID" value="GAA2680279.1"/>
    <property type="molecule type" value="Genomic_DNA"/>
</dbReference>